<feature type="transmembrane region" description="Helical" evidence="1">
    <location>
        <begin position="270"/>
        <end position="288"/>
    </location>
</feature>
<keyword evidence="4" id="KW-1185">Reference proteome</keyword>
<dbReference type="InterPro" id="IPR050623">
    <property type="entry name" value="Glucan_succinyl_AcylTrfase"/>
</dbReference>
<proteinExistence type="predicted"/>
<dbReference type="EMBL" id="JAANER010000001">
    <property type="protein sequence ID" value="KAG9195298.1"/>
    <property type="molecule type" value="Genomic_DNA"/>
</dbReference>
<gene>
    <name evidence="3" type="ORF">G6011_00419</name>
</gene>
<dbReference type="GO" id="GO:0016747">
    <property type="term" value="F:acyltransferase activity, transferring groups other than amino-acyl groups"/>
    <property type="evidence" value="ECO:0007669"/>
    <property type="project" value="InterPro"/>
</dbReference>
<keyword evidence="1" id="KW-0472">Membrane</keyword>
<feature type="domain" description="Acyltransferase 3" evidence="2">
    <location>
        <begin position="8"/>
        <end position="307"/>
    </location>
</feature>
<dbReference type="InterPro" id="IPR002656">
    <property type="entry name" value="Acyl_transf_3_dom"/>
</dbReference>
<name>A0AAD4IJ03_9PLEO</name>
<keyword evidence="1" id="KW-1133">Transmembrane helix</keyword>
<accession>A0AAD4IJ03</accession>
<comment type="caution">
    <text evidence="3">The sequence shown here is derived from an EMBL/GenBank/DDBJ whole genome shotgun (WGS) entry which is preliminary data.</text>
</comment>
<feature type="transmembrane region" description="Helical" evidence="1">
    <location>
        <begin position="231"/>
        <end position="249"/>
    </location>
</feature>
<keyword evidence="1" id="KW-0812">Transmembrane</keyword>
<dbReference type="PANTHER" id="PTHR36927">
    <property type="entry name" value="BLR4337 PROTEIN"/>
    <property type="match status" value="1"/>
</dbReference>
<evidence type="ECO:0000259" key="2">
    <source>
        <dbReference type="Pfam" id="PF01757"/>
    </source>
</evidence>
<protein>
    <recommendedName>
        <fullName evidence="2">Acyltransferase 3 domain-containing protein</fullName>
    </recommendedName>
</protein>
<dbReference type="AlphaFoldDB" id="A0AAD4IJ03"/>
<dbReference type="Proteomes" id="UP001199106">
    <property type="component" value="Unassembled WGS sequence"/>
</dbReference>
<feature type="transmembrane region" description="Helical" evidence="1">
    <location>
        <begin position="141"/>
        <end position="163"/>
    </location>
</feature>
<reference evidence="3" key="1">
    <citation type="submission" date="2021-07" db="EMBL/GenBank/DDBJ databases">
        <title>Genome Resource of American Ginseng Black Spot Pathogen Alternaria panax.</title>
        <authorList>
            <person name="Qiu C."/>
            <person name="Wang W."/>
            <person name="Liu Z."/>
        </authorList>
    </citation>
    <scope>NUCLEOTIDE SEQUENCE</scope>
    <source>
        <strain evidence="3">BNCC115425</strain>
    </source>
</reference>
<organism evidence="3 4">
    <name type="scientific">Alternaria panax</name>
    <dbReference type="NCBI Taxonomy" id="48097"/>
    <lineage>
        <taxon>Eukaryota</taxon>
        <taxon>Fungi</taxon>
        <taxon>Dikarya</taxon>
        <taxon>Ascomycota</taxon>
        <taxon>Pezizomycotina</taxon>
        <taxon>Dothideomycetes</taxon>
        <taxon>Pleosporomycetidae</taxon>
        <taxon>Pleosporales</taxon>
        <taxon>Pleosporineae</taxon>
        <taxon>Pleosporaceae</taxon>
        <taxon>Alternaria</taxon>
        <taxon>Alternaria sect. Panax</taxon>
    </lineage>
</organism>
<dbReference type="PANTHER" id="PTHR36927:SF4">
    <property type="entry name" value="BLR5718 PROTEIN"/>
    <property type="match status" value="1"/>
</dbReference>
<dbReference type="Pfam" id="PF01757">
    <property type="entry name" value="Acyl_transf_3"/>
    <property type="match status" value="1"/>
</dbReference>
<sequence length="454" mass="49428">MTNPRTHILDNIRTCLTALVVLHHASTPYGGAGPWPYTSPLYASNNSPALLTFNVINQTFFMATFFLISAYFSSVAAKKKGRSQFLHEKWKRLGVPTLVFSLTVKGVARGILAWRLRDEEWVNIGREVLEGLKIVRGVSGPVWYCALLFIFDGVYAGLLPSHFADTLPSQKTMFETRASVININAASPTANATHSPKKPQPFRTTHVLAVVALISVSSFIIRLNYPVGQALWPISLQLAYASQYIVYYITGIYIHRSGRSLHEAISPSTLGVVGTITALITSIGLFHIRSLNHTGISSAQIMPLAFGGPNTLALLYAFFNEVAETNLKMSTNIDIKFDNDLDLDKAINRVASVLVDTKVLSVEGLNVSAWADVAKVSVQTSGKSPGAYFLKCATGPGALAMVRGKFNSAVSINEVVKDLCPRPLACKSYPAYTNHSNADSDSDTYTHTHILTSS</sequence>
<evidence type="ECO:0000313" key="3">
    <source>
        <dbReference type="EMBL" id="KAG9195298.1"/>
    </source>
</evidence>
<feature type="transmembrane region" description="Helical" evidence="1">
    <location>
        <begin position="207"/>
        <end position="225"/>
    </location>
</feature>
<feature type="transmembrane region" description="Helical" evidence="1">
    <location>
        <begin position="49"/>
        <end position="72"/>
    </location>
</feature>
<evidence type="ECO:0000256" key="1">
    <source>
        <dbReference type="SAM" id="Phobius"/>
    </source>
</evidence>
<evidence type="ECO:0000313" key="4">
    <source>
        <dbReference type="Proteomes" id="UP001199106"/>
    </source>
</evidence>